<accession>A0ABR8XJ64</accession>
<name>A0ABR8XJ64_9BACL</name>
<evidence type="ECO:0000313" key="1">
    <source>
        <dbReference type="EMBL" id="MBD8031983.1"/>
    </source>
</evidence>
<evidence type="ECO:0000313" key="2">
    <source>
        <dbReference type="Proteomes" id="UP000600565"/>
    </source>
</evidence>
<reference evidence="1 2" key="1">
    <citation type="submission" date="2020-08" db="EMBL/GenBank/DDBJ databases">
        <title>A Genomic Blueprint of the Chicken Gut Microbiome.</title>
        <authorList>
            <person name="Gilroy R."/>
            <person name="Ravi A."/>
            <person name="Getino M."/>
            <person name="Pursley I."/>
            <person name="Horton D.L."/>
            <person name="Alikhan N.-F."/>
            <person name="Baker D."/>
            <person name="Gharbi K."/>
            <person name="Hall N."/>
            <person name="Watson M."/>
            <person name="Adriaenssens E.M."/>
            <person name="Foster-Nyarko E."/>
            <person name="Jarju S."/>
            <person name="Secka A."/>
            <person name="Antonio M."/>
            <person name="Oren A."/>
            <person name="Chaudhuri R."/>
            <person name="La Ragione R.M."/>
            <person name="Hildebrand F."/>
            <person name="Pallen M.J."/>
        </authorList>
    </citation>
    <scope>NUCLEOTIDE SEQUENCE [LARGE SCALE GENOMIC DNA]</scope>
    <source>
        <strain evidence="1 2">Sa1YVA6</strain>
    </source>
</reference>
<dbReference type="RefSeq" id="WP_191702588.1">
    <property type="nucleotide sequence ID" value="NZ_JACSPW010000001.1"/>
</dbReference>
<keyword evidence="2" id="KW-1185">Reference proteome</keyword>
<sequence>MNTEILTFVEKMEATVLNDLVTTDTSDLYEIAVEMIAEHKDAYVNICQAYEVVKHKLLG</sequence>
<organism evidence="1 2">
    <name type="scientific">Solibacillus merdavium</name>
    <dbReference type="NCBI Taxonomy" id="2762218"/>
    <lineage>
        <taxon>Bacteria</taxon>
        <taxon>Bacillati</taxon>
        <taxon>Bacillota</taxon>
        <taxon>Bacilli</taxon>
        <taxon>Bacillales</taxon>
        <taxon>Caryophanaceae</taxon>
        <taxon>Solibacillus</taxon>
    </lineage>
</organism>
<proteinExistence type="predicted"/>
<protein>
    <submittedName>
        <fullName evidence="1">Uncharacterized protein</fullName>
    </submittedName>
</protein>
<dbReference type="EMBL" id="JACSPW010000001">
    <property type="protein sequence ID" value="MBD8031983.1"/>
    <property type="molecule type" value="Genomic_DNA"/>
</dbReference>
<comment type="caution">
    <text evidence="1">The sequence shown here is derived from an EMBL/GenBank/DDBJ whole genome shotgun (WGS) entry which is preliminary data.</text>
</comment>
<dbReference type="Proteomes" id="UP000600565">
    <property type="component" value="Unassembled WGS sequence"/>
</dbReference>
<gene>
    <name evidence="1" type="ORF">H9632_02800</name>
</gene>